<dbReference type="InterPro" id="IPR003594">
    <property type="entry name" value="HATPase_dom"/>
</dbReference>
<dbReference type="Gene3D" id="3.30.565.10">
    <property type="entry name" value="Histidine kinase-like ATPase, C-terminal domain"/>
    <property type="match status" value="1"/>
</dbReference>
<name>A0A0W1B3F2_9BACL</name>
<feature type="domain" description="Histidine kinase/HSP90-like ATPase" evidence="4">
    <location>
        <begin position="4"/>
        <end position="78"/>
    </location>
</feature>
<evidence type="ECO:0000313" key="5">
    <source>
        <dbReference type="EMBL" id="KTD88069.1"/>
    </source>
</evidence>
<protein>
    <recommendedName>
        <fullName evidence="2">histidine kinase</fullName>
        <ecNumber evidence="2">2.7.13.3</ecNumber>
    </recommendedName>
</protein>
<proteinExistence type="predicted"/>
<keyword evidence="3" id="KW-0902">Two-component regulatory system</keyword>
<dbReference type="Pfam" id="PF02518">
    <property type="entry name" value="HATPase_c"/>
    <property type="match status" value="1"/>
</dbReference>
<evidence type="ECO:0000259" key="4">
    <source>
        <dbReference type="Pfam" id="PF02518"/>
    </source>
</evidence>
<keyword evidence="6" id="KW-1185">Reference proteome</keyword>
<accession>A0A0W1B3F2</accession>
<comment type="caution">
    <text evidence="5">The sequence shown here is derived from an EMBL/GenBank/DDBJ whole genome shotgun (WGS) entry which is preliminary data.</text>
</comment>
<dbReference type="PANTHER" id="PTHR34220:SF7">
    <property type="entry name" value="SENSOR HISTIDINE KINASE YPDA"/>
    <property type="match status" value="1"/>
</dbReference>
<dbReference type="InterPro" id="IPR050640">
    <property type="entry name" value="Bact_2-comp_sensor_kinase"/>
</dbReference>
<sequence length="79" mass="8828">MISGDDMLIIVEDNGIGIDEEKLKQLRLRLSQPSDTLDEDHIGIKNVHDRIQFHFGEPYGIEITSQVGEGSTVIIRLPA</sequence>
<dbReference type="InterPro" id="IPR004358">
    <property type="entry name" value="Sig_transdc_His_kin-like_C"/>
</dbReference>
<dbReference type="GO" id="GO:0000160">
    <property type="term" value="P:phosphorelay signal transduction system"/>
    <property type="evidence" value="ECO:0007669"/>
    <property type="project" value="UniProtKB-KW"/>
</dbReference>
<dbReference type="PANTHER" id="PTHR34220">
    <property type="entry name" value="SENSOR HISTIDINE KINASE YPDA"/>
    <property type="match status" value="1"/>
</dbReference>
<dbReference type="Proteomes" id="UP000054709">
    <property type="component" value="Unassembled WGS sequence"/>
</dbReference>
<comment type="catalytic activity">
    <reaction evidence="1">
        <text>ATP + protein L-histidine = ADP + protein N-phospho-L-histidine.</text>
        <dbReference type="EC" id="2.7.13.3"/>
    </reaction>
</comment>
<dbReference type="EMBL" id="LCZJ02000016">
    <property type="protein sequence ID" value="KTD88069.1"/>
    <property type="molecule type" value="Genomic_DNA"/>
</dbReference>
<organism evidence="5 6">
    <name type="scientific">Paenibacillus etheri</name>
    <dbReference type="NCBI Taxonomy" id="1306852"/>
    <lineage>
        <taxon>Bacteria</taxon>
        <taxon>Bacillati</taxon>
        <taxon>Bacillota</taxon>
        <taxon>Bacilli</taxon>
        <taxon>Bacillales</taxon>
        <taxon>Paenibacillaceae</taxon>
        <taxon>Paenibacillus</taxon>
    </lineage>
</organism>
<dbReference type="OrthoDB" id="2666581at2"/>
<dbReference type="AlphaFoldDB" id="A0A0W1B3F2"/>
<reference evidence="5 6" key="1">
    <citation type="journal article" date="2015" name="Int. Biodeterior. Biodegradation">
        <title>Physiological and genetic screening methods for the isolation of methyl tert-butyl ether-degrading bacteria for bioremediation purposes.</title>
        <authorList>
            <person name="Guisado I.M."/>
            <person name="Purswani J."/>
            <person name="Gonzalez Lopez J."/>
            <person name="Pozo C."/>
        </authorList>
    </citation>
    <scope>NUCLEOTIDE SEQUENCE [LARGE SCALE GENOMIC DNA]</scope>
    <source>
        <strain evidence="5 6">SH7</strain>
    </source>
</reference>
<evidence type="ECO:0000256" key="2">
    <source>
        <dbReference type="ARBA" id="ARBA00012438"/>
    </source>
</evidence>
<gene>
    <name evidence="5" type="ORF">UQ64_08140</name>
</gene>
<dbReference type="EC" id="2.7.13.3" evidence="2"/>
<evidence type="ECO:0000256" key="3">
    <source>
        <dbReference type="ARBA" id="ARBA00023012"/>
    </source>
</evidence>
<evidence type="ECO:0000256" key="1">
    <source>
        <dbReference type="ARBA" id="ARBA00000085"/>
    </source>
</evidence>
<dbReference type="PRINTS" id="PR00344">
    <property type="entry name" value="BCTRLSENSOR"/>
</dbReference>
<dbReference type="SUPFAM" id="SSF55874">
    <property type="entry name" value="ATPase domain of HSP90 chaperone/DNA topoisomerase II/histidine kinase"/>
    <property type="match status" value="1"/>
</dbReference>
<dbReference type="RefSeq" id="WP_060622370.1">
    <property type="nucleotide sequence ID" value="NZ_LCZJ02000016.1"/>
</dbReference>
<dbReference type="GO" id="GO:0004673">
    <property type="term" value="F:protein histidine kinase activity"/>
    <property type="evidence" value="ECO:0007669"/>
    <property type="project" value="UniProtKB-EC"/>
</dbReference>
<dbReference type="InterPro" id="IPR036890">
    <property type="entry name" value="HATPase_C_sf"/>
</dbReference>
<evidence type="ECO:0000313" key="6">
    <source>
        <dbReference type="Proteomes" id="UP000054709"/>
    </source>
</evidence>